<proteinExistence type="predicted"/>
<dbReference type="KEGG" id="rsi:Runsl_4250"/>
<dbReference type="InterPro" id="IPR050261">
    <property type="entry name" value="FrsA_esterase"/>
</dbReference>
<accession>A0A7U4E7R5</accession>
<reference evidence="1 2" key="2">
    <citation type="journal article" date="2012" name="Stand. Genomic Sci.">
        <title>Complete genome sequence of the aquatic bacterium Runella slithyformis type strain (LSU 4(T)).</title>
        <authorList>
            <person name="Copeland A."/>
            <person name="Zhang X."/>
            <person name="Misra M."/>
            <person name="Lapidus A."/>
            <person name="Nolan M."/>
            <person name="Lucas S."/>
            <person name="Deshpande S."/>
            <person name="Cheng J.F."/>
            <person name="Tapia R."/>
            <person name="Goodwin L.A."/>
            <person name="Pitluck S."/>
            <person name="Liolios K."/>
            <person name="Pagani I."/>
            <person name="Ivanova N."/>
            <person name="Mikhailova N."/>
            <person name="Pati A."/>
            <person name="Chen A."/>
            <person name="Palaniappan K."/>
            <person name="Land M."/>
            <person name="Hauser L."/>
            <person name="Pan C."/>
            <person name="Jeffries C.D."/>
            <person name="Detter J.C."/>
            <person name="Brambilla E.M."/>
            <person name="Rohde M."/>
            <person name="Djao O.D."/>
            <person name="Goker M."/>
            <person name="Sikorski J."/>
            <person name="Tindall B.J."/>
            <person name="Woyke T."/>
            <person name="Bristow J."/>
            <person name="Eisen J.A."/>
            <person name="Markowitz V."/>
            <person name="Hugenholtz P."/>
            <person name="Kyrpides N.C."/>
            <person name="Klenk H.P."/>
            <person name="Mavromatis K."/>
        </authorList>
    </citation>
    <scope>NUCLEOTIDE SEQUENCE [LARGE SCALE GENOMIC DNA]</scope>
    <source>
        <strain evidence="2">ATCC 29530 / DSM 19594 / LMG 11500 / NCIMB 11436 / LSU 4</strain>
    </source>
</reference>
<name>A0A7U4E7R5_RUNSL</name>
<gene>
    <name evidence="1" type="ordered locus">Runsl_4250</name>
</gene>
<dbReference type="Proteomes" id="UP000000493">
    <property type="component" value="Chromosome"/>
</dbReference>
<reference evidence="2" key="1">
    <citation type="submission" date="2011-06" db="EMBL/GenBank/DDBJ databases">
        <title>The complete genome of chromosome of Runella slithyformis DSM 19594.</title>
        <authorList>
            <consortium name="US DOE Joint Genome Institute (JGI-PGF)"/>
            <person name="Lucas S."/>
            <person name="Han J."/>
            <person name="Lapidus A."/>
            <person name="Bruce D."/>
            <person name="Goodwin L."/>
            <person name="Pitluck S."/>
            <person name="Peters L."/>
            <person name="Kyrpides N."/>
            <person name="Mavromatis K."/>
            <person name="Ivanova N."/>
            <person name="Ovchinnikova G."/>
            <person name="Zhang X."/>
            <person name="Misra M."/>
            <person name="Detter J.C."/>
            <person name="Tapia R."/>
            <person name="Han C."/>
            <person name="Land M."/>
            <person name="Hauser L."/>
            <person name="Markowitz V."/>
            <person name="Cheng J.-F."/>
            <person name="Hugenholtz P."/>
            <person name="Woyke T."/>
            <person name="Wu D."/>
            <person name="Tindall B."/>
            <person name="Faehrich R."/>
            <person name="Brambilla E."/>
            <person name="Klenk H.-P."/>
            <person name="Eisen J.A."/>
        </authorList>
    </citation>
    <scope>NUCLEOTIDE SEQUENCE [LARGE SCALE GENOMIC DNA]</scope>
    <source>
        <strain evidence="2">ATCC 29530 / DSM 19594 / LMG 11500 / NCIMB 11436 / LSU 4</strain>
    </source>
</reference>
<dbReference type="PANTHER" id="PTHR22946:SF8">
    <property type="entry name" value="ACETYL XYLAN ESTERASE DOMAIN-CONTAINING PROTEIN"/>
    <property type="match status" value="1"/>
</dbReference>
<dbReference type="InterPro" id="IPR006311">
    <property type="entry name" value="TAT_signal"/>
</dbReference>
<dbReference type="PROSITE" id="PS51318">
    <property type="entry name" value="TAT"/>
    <property type="match status" value="1"/>
</dbReference>
<evidence type="ECO:0000313" key="2">
    <source>
        <dbReference type="Proteomes" id="UP000000493"/>
    </source>
</evidence>
<dbReference type="PANTHER" id="PTHR22946">
    <property type="entry name" value="DIENELACTONE HYDROLASE DOMAIN-CONTAINING PROTEIN-RELATED"/>
    <property type="match status" value="1"/>
</dbReference>
<organism evidence="1 2">
    <name type="scientific">Runella slithyformis (strain ATCC 29530 / DSM 19594 / LMG 11500 / NCIMB 11436 / LSU 4)</name>
    <dbReference type="NCBI Taxonomy" id="761193"/>
    <lineage>
        <taxon>Bacteria</taxon>
        <taxon>Pseudomonadati</taxon>
        <taxon>Bacteroidota</taxon>
        <taxon>Cytophagia</taxon>
        <taxon>Cytophagales</taxon>
        <taxon>Spirosomataceae</taxon>
        <taxon>Runella</taxon>
    </lineage>
</organism>
<sequence>MDNMKKEPATSRRKFLKTSAGAAASWAVLPDALAFSLIPKPLPNEPTSMATGKSLIGTYGEWAASLAKNIPSLSFRQTKWTNIKTWQKEALAKTNELMCKPDMGKAPVVTVEKKYVYDGLDIEELSWKLPYGRPTKAYFLKPQGAQKPLPAILALHDHGGNKYFGKRKIVRLADDMHPLLVEHQEHYYGGKAWANELAKRGYAVLVHDVFAFESRRVLYEEVAGFTYGPLKTDSKTDADPEKSENIQAYNAWAGEHEHVMSKSLFCGGTTWPGVVLAEDQVALDILSNRPEVDKNRIGCAGLSGGGLRTAYLGGLDARIKCAVCVGFMSTWDDFTLHKSFTHTWMLYVPLLPNYLDFPEVLGIRVPLPTMIQNNNDDDLFTLPEMTKADSILREIFVKAGAGDKYQGKFYDGEHKFDQPMQKDAFEWFDKWLS</sequence>
<dbReference type="InterPro" id="IPR029058">
    <property type="entry name" value="AB_hydrolase_fold"/>
</dbReference>
<protein>
    <recommendedName>
        <fullName evidence="3">Peptidase S9 prolyl oligopeptidase catalytic domain-containing protein</fullName>
    </recommendedName>
</protein>
<dbReference type="AlphaFoldDB" id="A0A7U4E7R5"/>
<dbReference type="Gene3D" id="3.40.50.1820">
    <property type="entry name" value="alpha/beta hydrolase"/>
    <property type="match status" value="1"/>
</dbReference>
<keyword evidence="2" id="KW-1185">Reference proteome</keyword>
<evidence type="ECO:0000313" key="1">
    <source>
        <dbReference type="EMBL" id="AEI50593.1"/>
    </source>
</evidence>
<dbReference type="EMBL" id="CP002859">
    <property type="protein sequence ID" value="AEI50593.1"/>
    <property type="molecule type" value="Genomic_DNA"/>
</dbReference>
<dbReference type="SUPFAM" id="SSF53474">
    <property type="entry name" value="alpha/beta-Hydrolases"/>
    <property type="match status" value="1"/>
</dbReference>
<evidence type="ECO:0008006" key="3">
    <source>
        <dbReference type="Google" id="ProtNLM"/>
    </source>
</evidence>
<dbReference type="NCBIfam" id="TIGR01409">
    <property type="entry name" value="TAT_signal_seq"/>
    <property type="match status" value="1"/>
</dbReference>
<dbReference type="InterPro" id="IPR019546">
    <property type="entry name" value="TAT_signal_bac_arc"/>
</dbReference>